<protein>
    <submittedName>
        <fullName evidence="1">SAM-dependent methyltransferase</fullName>
    </submittedName>
</protein>
<dbReference type="AlphaFoldDB" id="A0A974SM28"/>
<reference evidence="1 2" key="1">
    <citation type="submission" date="2020-10" db="EMBL/GenBank/DDBJ databases">
        <title>Degradation of 1,4-Dioxane by Xanthobacter sp. YN2, via a Novel Group-2 Soluble Di-Iron Monooxygenase.</title>
        <authorList>
            <person name="Ma F."/>
            <person name="Wang Y."/>
            <person name="Yang J."/>
            <person name="Guo H."/>
            <person name="Su D."/>
            <person name="Yu L."/>
        </authorList>
    </citation>
    <scope>NUCLEOTIDE SEQUENCE [LARGE SCALE GENOMIC DNA]</scope>
    <source>
        <strain evidence="1 2">YN2</strain>
    </source>
</reference>
<keyword evidence="1" id="KW-0489">Methyltransferase</keyword>
<dbReference type="InterPro" id="IPR029063">
    <property type="entry name" value="SAM-dependent_MTases_sf"/>
</dbReference>
<proteinExistence type="predicted"/>
<dbReference type="Gene3D" id="3.40.50.150">
    <property type="entry name" value="Vaccinia Virus protein VP39"/>
    <property type="match status" value="1"/>
</dbReference>
<keyword evidence="2" id="KW-1185">Reference proteome</keyword>
<evidence type="ECO:0000313" key="2">
    <source>
        <dbReference type="Proteomes" id="UP000596427"/>
    </source>
</evidence>
<name>A0A974SM28_9HYPH</name>
<gene>
    <name evidence="1" type="ORF">EZH22_13525</name>
</gene>
<accession>A0A974SM28</accession>
<evidence type="ECO:0000313" key="1">
    <source>
        <dbReference type="EMBL" id="QRG09188.1"/>
    </source>
</evidence>
<keyword evidence="1" id="KW-0808">Transferase</keyword>
<dbReference type="KEGG" id="xdi:EZH22_13525"/>
<dbReference type="GO" id="GO:0008168">
    <property type="term" value="F:methyltransferase activity"/>
    <property type="evidence" value="ECO:0007669"/>
    <property type="project" value="UniProtKB-KW"/>
</dbReference>
<organism evidence="1 2">
    <name type="scientific">Xanthobacter dioxanivorans</name>
    <dbReference type="NCBI Taxonomy" id="2528964"/>
    <lineage>
        <taxon>Bacteria</taxon>
        <taxon>Pseudomonadati</taxon>
        <taxon>Pseudomonadota</taxon>
        <taxon>Alphaproteobacteria</taxon>
        <taxon>Hyphomicrobiales</taxon>
        <taxon>Xanthobacteraceae</taxon>
        <taxon>Xanthobacter</taxon>
    </lineage>
</organism>
<dbReference type="RefSeq" id="WP_203196106.1">
    <property type="nucleotide sequence ID" value="NZ_CP063362.1"/>
</dbReference>
<dbReference type="SUPFAM" id="SSF53335">
    <property type="entry name" value="S-adenosyl-L-methionine-dependent methyltransferases"/>
    <property type="match status" value="1"/>
</dbReference>
<dbReference type="EMBL" id="CP063362">
    <property type="protein sequence ID" value="QRG09188.1"/>
    <property type="molecule type" value="Genomic_DNA"/>
</dbReference>
<sequence>MSPPAATFSDDWLALREAADHAARSAALEDELARRLAGLEVQRIVDLGAGTGSNLRALAPRLGIRQHWTLLDHDAGLAQAARARLAAFADAAREEEDGLVLRIGPREIRVDFAIADLAADPAAARGFGPHLVTASAFFDLVSGAWCARFAKAFAGSGILLHAALTCDGRDAWMPPHPADAAIAAGFRAHQGTDKGFGPAAGADAARWLGAALAEAGYAVRVADSPWRLGPSERALITTLADGTARAAVESGGVDEATAGDWARHAAEADACTIGHVDLMATPRG</sequence>
<dbReference type="Proteomes" id="UP000596427">
    <property type="component" value="Chromosome"/>
</dbReference>
<dbReference type="GO" id="GO:0032259">
    <property type="term" value="P:methylation"/>
    <property type="evidence" value="ECO:0007669"/>
    <property type="project" value="UniProtKB-KW"/>
</dbReference>